<dbReference type="SUPFAM" id="SSF51126">
    <property type="entry name" value="Pectin lyase-like"/>
    <property type="match status" value="1"/>
</dbReference>
<dbReference type="OrthoDB" id="10501430at2759"/>
<reference evidence="1 2" key="1">
    <citation type="journal article" date="2009" name="Science">
        <title>Green evolution and dynamic adaptations revealed by genomes of the marine picoeukaryotes Micromonas.</title>
        <authorList>
            <person name="Worden A.Z."/>
            <person name="Lee J.H."/>
            <person name="Mock T."/>
            <person name="Rouze P."/>
            <person name="Simmons M.P."/>
            <person name="Aerts A.L."/>
            <person name="Allen A.E."/>
            <person name="Cuvelier M.L."/>
            <person name="Derelle E."/>
            <person name="Everett M.V."/>
            <person name="Foulon E."/>
            <person name="Grimwood J."/>
            <person name="Gundlach H."/>
            <person name="Henrissat B."/>
            <person name="Napoli C."/>
            <person name="McDonald S.M."/>
            <person name="Parker M.S."/>
            <person name="Rombauts S."/>
            <person name="Salamov A."/>
            <person name="Von Dassow P."/>
            <person name="Badger J.H."/>
            <person name="Coutinho P.M."/>
            <person name="Demir E."/>
            <person name="Dubchak I."/>
            <person name="Gentemann C."/>
            <person name="Eikrem W."/>
            <person name="Gready J.E."/>
            <person name="John U."/>
            <person name="Lanier W."/>
            <person name="Lindquist E.A."/>
            <person name="Lucas S."/>
            <person name="Mayer K.F."/>
            <person name="Moreau H."/>
            <person name="Not F."/>
            <person name="Otillar R."/>
            <person name="Panaud O."/>
            <person name="Pangilinan J."/>
            <person name="Paulsen I."/>
            <person name="Piegu B."/>
            <person name="Poliakov A."/>
            <person name="Robbens S."/>
            <person name="Schmutz J."/>
            <person name="Toulza E."/>
            <person name="Wyss T."/>
            <person name="Zelensky A."/>
            <person name="Zhou K."/>
            <person name="Armbrust E.V."/>
            <person name="Bhattacharya D."/>
            <person name="Goodenough U.W."/>
            <person name="Van de Peer Y."/>
            <person name="Grigoriev I.V."/>
        </authorList>
    </citation>
    <scope>NUCLEOTIDE SEQUENCE [LARGE SCALE GENOMIC DNA]</scope>
    <source>
        <strain evidence="1 2">CCMP1545</strain>
    </source>
</reference>
<dbReference type="RefSeq" id="XP_003059095.1">
    <property type="nucleotide sequence ID" value="XM_003059049.1"/>
</dbReference>
<name>C1MTX1_MICPC</name>
<dbReference type="InterPro" id="IPR011050">
    <property type="entry name" value="Pectin_lyase_fold/virulence"/>
</dbReference>
<gene>
    <name evidence="1" type="ORF">MICPUCDRAFT_58587</name>
</gene>
<evidence type="ECO:0000313" key="2">
    <source>
        <dbReference type="Proteomes" id="UP000001876"/>
    </source>
</evidence>
<proteinExistence type="predicted"/>
<dbReference type="OMA" id="VERCGTH"/>
<dbReference type="AlphaFoldDB" id="C1MTX1"/>
<evidence type="ECO:0000313" key="1">
    <source>
        <dbReference type="EMBL" id="EEH56227.1"/>
    </source>
</evidence>
<sequence length="439" mass="46893">MGGRAASEPPNAAAAARTPDLPDDIVERIALACVRGGGLREWCRGWRGVSRRYAPLAWFESHVRGGVPMTVVPSAATPTVQTGVAYARACAASHVARLASCEKITLDDDDDEEVIATGPIVLVREGVHAENVRVTRSCAVIGFGERSKCVVEGTGWEPALAFAGLGTAEDGNAFGDDKPRMREAGRVRIGNLEWVVTDTGENAFASNLTLRVKNGLQAYAVIVVNGRPRFERCALRGGILVLGHGTSPRMSRCDVRGSRGAGAKVTDHATLRVRDGEVTNNAGNGFLIERGGLAEISGTSVLANGREAVLHTPDTVGVELVGDDNDVPACRVRLGMKKPGSTEADADADADDPPRVAVSIRPNVRRLRRGVELETHLHGELPDARWFEHNREVRAVRGFEMGPEDAASDDDVVEEGAARAAAVVHEEEDDAWMNGWMHA</sequence>
<protein>
    <submittedName>
        <fullName evidence="1">Predicted protein</fullName>
    </submittedName>
</protein>
<dbReference type="eggNOG" id="ENOG502SXWV">
    <property type="taxonomic scope" value="Eukaryota"/>
</dbReference>
<organism evidence="2">
    <name type="scientific">Micromonas pusilla (strain CCMP1545)</name>
    <name type="common">Picoplanktonic green alga</name>
    <dbReference type="NCBI Taxonomy" id="564608"/>
    <lineage>
        <taxon>Eukaryota</taxon>
        <taxon>Viridiplantae</taxon>
        <taxon>Chlorophyta</taxon>
        <taxon>Mamiellophyceae</taxon>
        <taxon>Mamiellales</taxon>
        <taxon>Mamiellaceae</taxon>
        <taxon>Micromonas</taxon>
    </lineage>
</organism>
<keyword evidence="2" id="KW-1185">Reference proteome</keyword>
<accession>C1MTX1</accession>
<dbReference type="EMBL" id="GG663740">
    <property type="protein sequence ID" value="EEH56227.1"/>
    <property type="molecule type" value="Genomic_DNA"/>
</dbReference>
<dbReference type="Proteomes" id="UP000001876">
    <property type="component" value="Unassembled WGS sequence"/>
</dbReference>
<dbReference type="KEGG" id="mpp:MICPUCDRAFT_58587"/>
<dbReference type="GeneID" id="9684835"/>